<dbReference type="Gene3D" id="1.10.287.130">
    <property type="match status" value="1"/>
</dbReference>
<keyword evidence="6 10" id="KW-0812">Transmembrane</keyword>
<evidence type="ECO:0000256" key="3">
    <source>
        <dbReference type="ARBA" id="ARBA00012438"/>
    </source>
</evidence>
<dbReference type="InterPro" id="IPR050428">
    <property type="entry name" value="TCS_sensor_his_kinase"/>
</dbReference>
<dbReference type="InterPro" id="IPR003594">
    <property type="entry name" value="HATPase_dom"/>
</dbReference>
<name>H8L6H6_FRAAD</name>
<sequence length="475" mass="52452">MPAPALSWPRHWLAGDRRRSLRRRLLLFLLLPLMMLLVAGAAVTYLGALAYSNRIHDRNLVDSAMALAQLLNQRPAGEKLTAQARFLLEYDPDGRNYFSIRSMRHGITTGSDDLAPSDHPPQLDRGAVLYDTRFFDRKIRVAALVMPNRYEPSDLLTVSVAETLEDRRRRAREILLLAIPTQTVLILAMFALVWFGVNHGLRELQPLTERLARREHDLAPITDADVPEEVQPLTRTIDGLFGRLRSMLNLQERFIADAAHQLRTPLAGLRVHADRLQRPQTPEETADAIGQIQRLVERASRSTSQLLALTRAQSTQVHDLADQTIDLATLIPELVGLRVQEAIAAGIDLGYEGLSQPIWMHGSPTQLQELLDNLIDNGLRYAGRGSMVTVRLSQAAGEILLSVEDNGPGVPSAYLSQLGERFFRVPGGGGDGSGLGLAIAQRIAEYHGAALRYHSGSEGGLVVELRFPAHPAEPA</sequence>
<keyword evidence="4" id="KW-0597">Phosphoprotein</keyword>
<dbReference type="KEGG" id="fau:Fraau_1546"/>
<dbReference type="Pfam" id="PF00512">
    <property type="entry name" value="HisKA"/>
    <property type="match status" value="1"/>
</dbReference>
<dbReference type="PROSITE" id="PS50109">
    <property type="entry name" value="HIS_KIN"/>
    <property type="match status" value="1"/>
</dbReference>
<dbReference type="GO" id="GO:0005886">
    <property type="term" value="C:plasma membrane"/>
    <property type="evidence" value="ECO:0007669"/>
    <property type="project" value="TreeGrafter"/>
</dbReference>
<dbReference type="AlphaFoldDB" id="H8L6H6"/>
<accession>H8L6H6</accession>
<dbReference type="Pfam" id="PF02518">
    <property type="entry name" value="HATPase_c"/>
    <property type="match status" value="1"/>
</dbReference>
<dbReference type="CDD" id="cd00075">
    <property type="entry name" value="HATPase"/>
    <property type="match status" value="1"/>
</dbReference>
<dbReference type="InterPro" id="IPR013727">
    <property type="entry name" value="2CSK_N"/>
</dbReference>
<proteinExistence type="predicted"/>
<reference evidence="12" key="1">
    <citation type="submission" date="2012-02" db="EMBL/GenBank/DDBJ databases">
        <title>The complete genome of Frateuria aurantia DSM 6220.</title>
        <authorList>
            <consortium name="US DOE Joint Genome Institute (JGI-PGF)"/>
            <person name="Lucas S."/>
            <person name="Copeland A."/>
            <person name="Lapidus A."/>
            <person name="Glavina del Rio T."/>
            <person name="Dalin E."/>
            <person name="Tice H."/>
            <person name="Bruce D."/>
            <person name="Goodwin L."/>
            <person name="Pitluck S."/>
            <person name="Peters L."/>
            <person name="Ovchinnikova G."/>
            <person name="Teshima H."/>
            <person name="Kyrpides N."/>
            <person name="Mavromatis K."/>
            <person name="Ivanova N."/>
            <person name="Brettin T."/>
            <person name="Detter J.C."/>
            <person name="Han C."/>
            <person name="Larimer F."/>
            <person name="Land M."/>
            <person name="Hauser L."/>
            <person name="Markowitz V."/>
            <person name="Cheng J.-F."/>
            <person name="Hugenholtz P."/>
            <person name="Woyke T."/>
            <person name="Wu D."/>
            <person name="Brambilla E."/>
            <person name="Klenk H.-P."/>
            <person name="Eisen J.A."/>
        </authorList>
    </citation>
    <scope>NUCLEOTIDE SEQUENCE</scope>
    <source>
        <strain evidence="12">DSM 6220</strain>
    </source>
</reference>
<dbReference type="SUPFAM" id="SSF55874">
    <property type="entry name" value="ATPase domain of HSP90 chaperone/DNA topoisomerase II/histidine kinase"/>
    <property type="match status" value="1"/>
</dbReference>
<dbReference type="SUPFAM" id="SSF47384">
    <property type="entry name" value="Homodimeric domain of signal transducing histidine kinase"/>
    <property type="match status" value="1"/>
</dbReference>
<gene>
    <name evidence="12" type="ordered locus">Fraau_1546</name>
</gene>
<evidence type="ECO:0000256" key="8">
    <source>
        <dbReference type="ARBA" id="ARBA00022989"/>
    </source>
</evidence>
<evidence type="ECO:0000256" key="5">
    <source>
        <dbReference type="ARBA" id="ARBA00022679"/>
    </source>
</evidence>
<evidence type="ECO:0000256" key="4">
    <source>
        <dbReference type="ARBA" id="ARBA00022553"/>
    </source>
</evidence>
<dbReference type="InterPro" id="IPR005467">
    <property type="entry name" value="His_kinase_dom"/>
</dbReference>
<keyword evidence="9 10" id="KW-0472">Membrane</keyword>
<evidence type="ECO:0000256" key="10">
    <source>
        <dbReference type="SAM" id="Phobius"/>
    </source>
</evidence>
<dbReference type="GO" id="GO:0000155">
    <property type="term" value="F:phosphorelay sensor kinase activity"/>
    <property type="evidence" value="ECO:0007669"/>
    <property type="project" value="InterPro"/>
</dbReference>
<feature type="transmembrane region" description="Helical" evidence="10">
    <location>
        <begin position="25"/>
        <end position="51"/>
    </location>
</feature>
<evidence type="ECO:0000256" key="6">
    <source>
        <dbReference type="ARBA" id="ARBA00022692"/>
    </source>
</evidence>
<evidence type="ECO:0000256" key="9">
    <source>
        <dbReference type="ARBA" id="ARBA00023136"/>
    </source>
</evidence>
<keyword evidence="13" id="KW-1185">Reference proteome</keyword>
<dbReference type="eggNOG" id="COG4191">
    <property type="taxonomic scope" value="Bacteria"/>
</dbReference>
<dbReference type="PANTHER" id="PTHR45436:SF1">
    <property type="entry name" value="SENSOR PROTEIN QSEC"/>
    <property type="match status" value="1"/>
</dbReference>
<keyword evidence="5" id="KW-0808">Transferase</keyword>
<dbReference type="PRINTS" id="PR00344">
    <property type="entry name" value="BCTRLSENSOR"/>
</dbReference>
<dbReference type="InterPro" id="IPR004358">
    <property type="entry name" value="Sig_transdc_His_kin-like_C"/>
</dbReference>
<dbReference type="Gene3D" id="3.30.565.10">
    <property type="entry name" value="Histidine kinase-like ATPase, C-terminal domain"/>
    <property type="match status" value="1"/>
</dbReference>
<dbReference type="InterPro" id="IPR003661">
    <property type="entry name" value="HisK_dim/P_dom"/>
</dbReference>
<dbReference type="RefSeq" id="WP_014402970.1">
    <property type="nucleotide sequence ID" value="NC_017033.1"/>
</dbReference>
<dbReference type="Pfam" id="PF08521">
    <property type="entry name" value="2CSK_N"/>
    <property type="match status" value="1"/>
</dbReference>
<dbReference type="Proteomes" id="UP000005234">
    <property type="component" value="Chromosome"/>
</dbReference>
<dbReference type="HOGENOM" id="CLU_000445_89_37_6"/>
<dbReference type="EMBL" id="CP003350">
    <property type="protein sequence ID" value="AFC85965.1"/>
    <property type="molecule type" value="Genomic_DNA"/>
</dbReference>
<organism evidence="12 13">
    <name type="scientific">Frateuria aurantia (strain ATCC 33424 / DSM 6220 / KCTC 2777 / LMG 1558 / NBRC 3245 / NCIMB 13370)</name>
    <name type="common">Acetobacter aurantius</name>
    <dbReference type="NCBI Taxonomy" id="767434"/>
    <lineage>
        <taxon>Bacteria</taxon>
        <taxon>Pseudomonadati</taxon>
        <taxon>Pseudomonadota</taxon>
        <taxon>Gammaproteobacteria</taxon>
        <taxon>Lysobacterales</taxon>
        <taxon>Rhodanobacteraceae</taxon>
        <taxon>Frateuria</taxon>
    </lineage>
</organism>
<keyword evidence="8 10" id="KW-1133">Transmembrane helix</keyword>
<evidence type="ECO:0000259" key="11">
    <source>
        <dbReference type="PROSITE" id="PS50109"/>
    </source>
</evidence>
<dbReference type="STRING" id="767434.Fraau_1546"/>
<dbReference type="SMART" id="SM00387">
    <property type="entry name" value="HATPase_c"/>
    <property type="match status" value="1"/>
</dbReference>
<dbReference type="InterPro" id="IPR036890">
    <property type="entry name" value="HATPase_C_sf"/>
</dbReference>
<comment type="subcellular location">
    <subcellularLocation>
        <location evidence="2">Membrane</location>
    </subcellularLocation>
</comment>
<keyword evidence="7 12" id="KW-0418">Kinase</keyword>
<evidence type="ECO:0000256" key="1">
    <source>
        <dbReference type="ARBA" id="ARBA00000085"/>
    </source>
</evidence>
<feature type="transmembrane region" description="Helical" evidence="10">
    <location>
        <begin position="174"/>
        <end position="197"/>
    </location>
</feature>
<dbReference type="CDD" id="cd00082">
    <property type="entry name" value="HisKA"/>
    <property type="match status" value="1"/>
</dbReference>
<dbReference type="EC" id="2.7.13.3" evidence="3"/>
<evidence type="ECO:0000256" key="7">
    <source>
        <dbReference type="ARBA" id="ARBA00022777"/>
    </source>
</evidence>
<protein>
    <recommendedName>
        <fullName evidence="3">histidine kinase</fullName>
        <ecNumber evidence="3">2.7.13.3</ecNumber>
    </recommendedName>
</protein>
<dbReference type="OrthoDB" id="9804645at2"/>
<evidence type="ECO:0000313" key="13">
    <source>
        <dbReference type="Proteomes" id="UP000005234"/>
    </source>
</evidence>
<dbReference type="SMART" id="SM00388">
    <property type="entry name" value="HisKA"/>
    <property type="match status" value="1"/>
</dbReference>
<dbReference type="InterPro" id="IPR036097">
    <property type="entry name" value="HisK_dim/P_sf"/>
</dbReference>
<dbReference type="PANTHER" id="PTHR45436">
    <property type="entry name" value="SENSOR HISTIDINE KINASE YKOH"/>
    <property type="match status" value="1"/>
</dbReference>
<evidence type="ECO:0000256" key="2">
    <source>
        <dbReference type="ARBA" id="ARBA00004370"/>
    </source>
</evidence>
<feature type="domain" description="Histidine kinase" evidence="11">
    <location>
        <begin position="257"/>
        <end position="471"/>
    </location>
</feature>
<evidence type="ECO:0000313" key="12">
    <source>
        <dbReference type="EMBL" id="AFC85965.1"/>
    </source>
</evidence>
<comment type="catalytic activity">
    <reaction evidence="1">
        <text>ATP + protein L-histidine = ADP + protein N-phospho-L-histidine.</text>
        <dbReference type="EC" id="2.7.13.3"/>
    </reaction>
</comment>